<proteinExistence type="predicted"/>
<keyword evidence="2" id="KW-0067">ATP-binding</keyword>
<keyword evidence="8" id="KW-1185">Reference proteome</keyword>
<dbReference type="GO" id="GO:0016887">
    <property type="term" value="F:ATP hydrolysis activity"/>
    <property type="evidence" value="ECO:0007669"/>
    <property type="project" value="TreeGrafter"/>
</dbReference>
<evidence type="ECO:0000259" key="6">
    <source>
        <dbReference type="PROSITE" id="PS50110"/>
    </source>
</evidence>
<dbReference type="PROSITE" id="PS50110">
    <property type="entry name" value="RESPONSE_REGULATORY"/>
    <property type="match status" value="1"/>
</dbReference>
<dbReference type="Gene3D" id="3.40.50.2300">
    <property type="match status" value="1"/>
</dbReference>
<keyword evidence="1" id="KW-0547">Nucleotide-binding</keyword>
<evidence type="ECO:0000256" key="2">
    <source>
        <dbReference type="ARBA" id="ARBA00022840"/>
    </source>
</evidence>
<reference evidence="7" key="1">
    <citation type="submission" date="2022-10" db="EMBL/GenBank/DDBJ databases">
        <title>The WGS of Solirubrobacter ginsenosidimutans DSM 21036.</title>
        <authorList>
            <person name="Jiang Z."/>
        </authorList>
    </citation>
    <scope>NUCLEOTIDE SEQUENCE</scope>
    <source>
        <strain evidence="7">DSM 21036</strain>
    </source>
</reference>
<comment type="caution">
    <text evidence="7">The sequence shown here is derived from an EMBL/GenBank/DDBJ whole genome shotgun (WGS) entry which is preliminary data.</text>
</comment>
<sequence>MSARLLIAVADDETARRAAAQAREAEFAVADMVTDPDELQRGLRRLDVDVVLLYDALGGTPVLDLARDLSATFPEIGLILLAAEDSPGLMRAAMQAGFRDVLALPLALESFEASVRAASQWSRTMRDRVTGEESAQASLGGQLIAIAGAKGGVGTTTIALHLGLAAARMAPGRPVCLVDFDLQKGDFRALLDTPHRRSVADLIVVSNEISVRHLQETLYTHKDGFRLLLAPEEGEKAEDVDATVARNVLSAVKARHALTVVDIGAVATEATAIAAEMATQVLVVTTPDVLALRGVRRMRDLWKRLSVREDDDIRIVLNQTSRRREIQPDLARKVVGEGMVSTTIPADFNALEAAVNTGSPSRLEDNKLRGAFEALANELEIVPRADEVAPRDDEPRGLLARLGGERGQTTVEFMGIFPLVLVTVILLWQIALTGYTYVAAGHAAREGARELAVDPTDGGKDAKLSDKDRLKEPYNKAARQDLTGAWREHAEVELRGDVTVSVRLRVPIIVPGLRSPLTVGSTADAVLEDGSLSDRQDDTPHKGDYGVDGNWN</sequence>
<evidence type="ECO:0000256" key="3">
    <source>
        <dbReference type="PROSITE-ProRule" id="PRU00169"/>
    </source>
</evidence>
<evidence type="ECO:0000256" key="1">
    <source>
        <dbReference type="ARBA" id="ARBA00022741"/>
    </source>
</evidence>
<gene>
    <name evidence="7" type="ORF">OM076_24790</name>
</gene>
<dbReference type="SUPFAM" id="SSF52172">
    <property type="entry name" value="CheY-like"/>
    <property type="match status" value="1"/>
</dbReference>
<dbReference type="GO" id="GO:0051782">
    <property type="term" value="P:negative regulation of cell division"/>
    <property type="evidence" value="ECO:0007669"/>
    <property type="project" value="TreeGrafter"/>
</dbReference>
<dbReference type="InterPro" id="IPR027417">
    <property type="entry name" value="P-loop_NTPase"/>
</dbReference>
<feature type="transmembrane region" description="Helical" evidence="5">
    <location>
        <begin position="416"/>
        <end position="440"/>
    </location>
</feature>
<keyword evidence="5" id="KW-0472">Membrane</keyword>
<comment type="caution">
    <text evidence="3">Lacks conserved residue(s) required for the propagation of feature annotation.</text>
</comment>
<dbReference type="Pfam" id="PF07811">
    <property type="entry name" value="TadE"/>
    <property type="match status" value="1"/>
</dbReference>
<dbReference type="InterPro" id="IPR011006">
    <property type="entry name" value="CheY-like_superfamily"/>
</dbReference>
<accession>A0A9X3S2G6</accession>
<dbReference type="Pfam" id="PF13614">
    <property type="entry name" value="AAA_31"/>
    <property type="match status" value="1"/>
</dbReference>
<feature type="compositionally biased region" description="Basic and acidic residues" evidence="4">
    <location>
        <begin position="532"/>
        <end position="545"/>
    </location>
</feature>
<feature type="domain" description="Response regulatory" evidence="6">
    <location>
        <begin position="4"/>
        <end position="119"/>
    </location>
</feature>
<dbReference type="Gene3D" id="3.40.50.300">
    <property type="entry name" value="P-loop containing nucleotide triphosphate hydrolases"/>
    <property type="match status" value="1"/>
</dbReference>
<dbReference type="InterPro" id="IPR050625">
    <property type="entry name" value="ParA/MinD_ATPase"/>
</dbReference>
<dbReference type="SUPFAM" id="SSF52540">
    <property type="entry name" value="P-loop containing nucleoside triphosphate hydrolases"/>
    <property type="match status" value="1"/>
</dbReference>
<dbReference type="GO" id="GO:0005524">
    <property type="term" value="F:ATP binding"/>
    <property type="evidence" value="ECO:0007669"/>
    <property type="project" value="UniProtKB-KW"/>
</dbReference>
<dbReference type="Proteomes" id="UP001149140">
    <property type="component" value="Unassembled WGS sequence"/>
</dbReference>
<dbReference type="PANTHER" id="PTHR43384:SF6">
    <property type="entry name" value="SEPTUM SITE-DETERMINING PROTEIN MIND HOMOLOG, CHLOROPLASTIC"/>
    <property type="match status" value="1"/>
</dbReference>
<dbReference type="InterPro" id="IPR001789">
    <property type="entry name" value="Sig_transdc_resp-reg_receiver"/>
</dbReference>
<dbReference type="EMBL" id="JAPDOD010000025">
    <property type="protein sequence ID" value="MDA0163514.1"/>
    <property type="molecule type" value="Genomic_DNA"/>
</dbReference>
<protein>
    <submittedName>
        <fullName evidence="7">AAA family ATPase</fullName>
    </submittedName>
</protein>
<dbReference type="RefSeq" id="WP_270042759.1">
    <property type="nucleotide sequence ID" value="NZ_JAPDOD010000025.1"/>
</dbReference>
<dbReference type="PANTHER" id="PTHR43384">
    <property type="entry name" value="SEPTUM SITE-DETERMINING PROTEIN MIND HOMOLOG, CHLOROPLASTIC-RELATED"/>
    <property type="match status" value="1"/>
</dbReference>
<dbReference type="GO" id="GO:0005829">
    <property type="term" value="C:cytosol"/>
    <property type="evidence" value="ECO:0007669"/>
    <property type="project" value="TreeGrafter"/>
</dbReference>
<feature type="region of interest" description="Disordered" evidence="4">
    <location>
        <begin position="528"/>
        <end position="552"/>
    </location>
</feature>
<dbReference type="InterPro" id="IPR025669">
    <property type="entry name" value="AAA_dom"/>
</dbReference>
<dbReference type="InterPro" id="IPR012495">
    <property type="entry name" value="TadE-like_dom"/>
</dbReference>
<name>A0A9X3S2G6_9ACTN</name>
<dbReference type="AlphaFoldDB" id="A0A9X3S2G6"/>
<dbReference type="GO" id="GO:0000160">
    <property type="term" value="P:phosphorelay signal transduction system"/>
    <property type="evidence" value="ECO:0007669"/>
    <property type="project" value="InterPro"/>
</dbReference>
<dbReference type="GO" id="GO:0009898">
    <property type="term" value="C:cytoplasmic side of plasma membrane"/>
    <property type="evidence" value="ECO:0007669"/>
    <property type="project" value="TreeGrafter"/>
</dbReference>
<keyword evidence="5" id="KW-0812">Transmembrane</keyword>
<evidence type="ECO:0000313" key="8">
    <source>
        <dbReference type="Proteomes" id="UP001149140"/>
    </source>
</evidence>
<evidence type="ECO:0000313" key="7">
    <source>
        <dbReference type="EMBL" id="MDA0163514.1"/>
    </source>
</evidence>
<evidence type="ECO:0000256" key="5">
    <source>
        <dbReference type="SAM" id="Phobius"/>
    </source>
</evidence>
<organism evidence="7 8">
    <name type="scientific">Solirubrobacter ginsenosidimutans</name>
    <dbReference type="NCBI Taxonomy" id="490573"/>
    <lineage>
        <taxon>Bacteria</taxon>
        <taxon>Bacillati</taxon>
        <taxon>Actinomycetota</taxon>
        <taxon>Thermoleophilia</taxon>
        <taxon>Solirubrobacterales</taxon>
        <taxon>Solirubrobacteraceae</taxon>
        <taxon>Solirubrobacter</taxon>
    </lineage>
</organism>
<keyword evidence="5" id="KW-1133">Transmembrane helix</keyword>
<evidence type="ECO:0000256" key="4">
    <source>
        <dbReference type="SAM" id="MobiDB-lite"/>
    </source>
</evidence>